<sequence length="167" mass="18847">MLFVLDSLRGSDRLIPSQKSPYIMPFGTTLTHTYHVKAEEYGSVTTSPLSIGLTLQLGREIFREKRLFGAGTIVLRASVGEPPADCSSEVRALYDAWRMERIFVKLSARLHHGKHSNGTFFEKPEGDDRLPRVLHIETLNSSPPQDSYLLLGDKYSKRVWTIEVIGE</sequence>
<name>F8NR14_SERL9</name>
<dbReference type="AlphaFoldDB" id="F8NR14"/>
<reference evidence="1" key="1">
    <citation type="submission" date="2011-04" db="EMBL/GenBank/DDBJ databases">
        <title>Evolution of plant cell wall degrading machinery underlies the functional diversity of forest fungi.</title>
        <authorList>
            <consortium name="US DOE Joint Genome Institute (JGI-PGF)"/>
            <person name="Eastwood D.C."/>
            <person name="Floudas D."/>
            <person name="Binder M."/>
            <person name="Majcherczyk A."/>
            <person name="Schneider P."/>
            <person name="Aerts A."/>
            <person name="Asiegbu F.O."/>
            <person name="Baker S.E."/>
            <person name="Barry K."/>
            <person name="Bendiksby M."/>
            <person name="Blumentritt M."/>
            <person name="Coutinho P.M."/>
            <person name="Cullen D."/>
            <person name="Cullen D."/>
            <person name="Gathman A."/>
            <person name="Goodell B."/>
            <person name="Henrissat B."/>
            <person name="Ihrmark K."/>
            <person name="Kauserud H."/>
            <person name="Kohler A."/>
            <person name="LaButti K."/>
            <person name="Lapidus A."/>
            <person name="Lavin J.L."/>
            <person name="Lee Y.-H."/>
            <person name="Lindquist E."/>
            <person name="Lilly W."/>
            <person name="Lucas S."/>
            <person name="Morin E."/>
            <person name="Murat C."/>
            <person name="Oguiza J.A."/>
            <person name="Park J."/>
            <person name="Pisabarro A.G."/>
            <person name="Riley R."/>
            <person name="Rosling A."/>
            <person name="Salamov A."/>
            <person name="Schmidt O."/>
            <person name="Schmutz J."/>
            <person name="Skrede I."/>
            <person name="Stenlid J."/>
            <person name="Wiebenga A."/>
            <person name="Xie X."/>
            <person name="Kues U."/>
            <person name="Hibbett D.S."/>
            <person name="Hoffmeister D."/>
            <person name="Hogberg N."/>
            <person name="Martin F."/>
            <person name="Grigoriev I.V."/>
            <person name="Watkinson S.C."/>
        </authorList>
    </citation>
    <scope>NUCLEOTIDE SEQUENCE</scope>
    <source>
        <strain evidence="1">S7.9</strain>
    </source>
</reference>
<dbReference type="HOGENOM" id="CLU_1598535_0_0_1"/>
<feature type="non-terminal residue" evidence="1">
    <location>
        <position position="167"/>
    </location>
</feature>
<dbReference type="RefSeq" id="XP_007316360.1">
    <property type="nucleotide sequence ID" value="XM_007316298.1"/>
</dbReference>
<evidence type="ECO:0000313" key="1">
    <source>
        <dbReference type="EMBL" id="EGO26187.1"/>
    </source>
</evidence>
<dbReference type="Proteomes" id="UP000008064">
    <property type="component" value="Unassembled WGS sequence"/>
</dbReference>
<gene>
    <name evidence="1" type="ORF">SERLADRAFT_462965</name>
</gene>
<protein>
    <submittedName>
        <fullName evidence="1">Uncharacterized protein</fullName>
    </submittedName>
</protein>
<dbReference type="GeneID" id="18818466"/>
<accession>F8NR14</accession>
<dbReference type="EMBL" id="GL945432">
    <property type="protein sequence ID" value="EGO26187.1"/>
    <property type="molecule type" value="Genomic_DNA"/>
</dbReference>
<organism>
    <name type="scientific">Serpula lacrymans var. lacrymans (strain S7.9)</name>
    <name type="common">Dry rot fungus</name>
    <dbReference type="NCBI Taxonomy" id="578457"/>
    <lineage>
        <taxon>Eukaryota</taxon>
        <taxon>Fungi</taxon>
        <taxon>Dikarya</taxon>
        <taxon>Basidiomycota</taxon>
        <taxon>Agaricomycotina</taxon>
        <taxon>Agaricomycetes</taxon>
        <taxon>Agaricomycetidae</taxon>
        <taxon>Boletales</taxon>
        <taxon>Coniophorineae</taxon>
        <taxon>Serpulaceae</taxon>
        <taxon>Serpula</taxon>
    </lineage>
</organism>
<proteinExistence type="predicted"/>
<dbReference type="KEGG" id="sla:SERLADRAFT_462965"/>